<dbReference type="Pfam" id="PF01734">
    <property type="entry name" value="Patatin"/>
    <property type="match status" value="1"/>
</dbReference>
<keyword evidence="1 2" id="KW-0443">Lipid metabolism</keyword>
<organism evidence="5 6">
    <name type="scientific">Candidatus Accumulibacter adjunctus</name>
    <dbReference type="NCBI Taxonomy" id="1454001"/>
    <lineage>
        <taxon>Bacteria</taxon>
        <taxon>Pseudomonadati</taxon>
        <taxon>Pseudomonadota</taxon>
        <taxon>Betaproteobacteria</taxon>
        <taxon>Candidatus Accumulibacter</taxon>
    </lineage>
</organism>
<proteinExistence type="predicted"/>
<dbReference type="GO" id="GO:0016042">
    <property type="term" value="P:lipid catabolic process"/>
    <property type="evidence" value="ECO:0007669"/>
    <property type="project" value="UniProtKB-UniRule"/>
</dbReference>
<evidence type="ECO:0000313" key="6">
    <source>
        <dbReference type="Proteomes" id="UP000020218"/>
    </source>
</evidence>
<dbReference type="InterPro" id="IPR002641">
    <property type="entry name" value="PNPLA_dom"/>
</dbReference>
<dbReference type="Proteomes" id="UP000020218">
    <property type="component" value="Unassembled WGS sequence"/>
</dbReference>
<feature type="short sequence motif" description="DGA/G" evidence="2">
    <location>
        <begin position="262"/>
        <end position="264"/>
    </location>
</feature>
<evidence type="ECO:0000259" key="4">
    <source>
        <dbReference type="PROSITE" id="PS51635"/>
    </source>
</evidence>
<feature type="short sequence motif" description="GXGXXG" evidence="2">
    <location>
        <begin position="83"/>
        <end position="88"/>
    </location>
</feature>
<evidence type="ECO:0000256" key="2">
    <source>
        <dbReference type="PROSITE-ProRule" id="PRU01161"/>
    </source>
</evidence>
<name>A0A011N4C4_9PROT</name>
<reference evidence="5" key="1">
    <citation type="submission" date="2014-02" db="EMBL/GenBank/DDBJ databases">
        <title>Expanding our view of genomic diversity in Candidatus Accumulibacter clades.</title>
        <authorList>
            <person name="Skennerton C.T."/>
            <person name="Barr J.J."/>
            <person name="Slater F.R."/>
            <person name="Bond P.L."/>
            <person name="Tyson G.W."/>
        </authorList>
    </citation>
    <scope>NUCLEOTIDE SEQUENCE [LARGE SCALE GENOMIC DNA]</scope>
</reference>
<feature type="signal peptide" evidence="3">
    <location>
        <begin position="1"/>
        <end position="22"/>
    </location>
</feature>
<dbReference type="AlphaFoldDB" id="A0A011N4C4"/>
<gene>
    <name evidence="5" type="ORF">AW08_00239</name>
</gene>
<feature type="chain" id="PRO_5001460743" evidence="3">
    <location>
        <begin position="23"/>
        <end position="406"/>
    </location>
</feature>
<dbReference type="Gene3D" id="3.40.1090.10">
    <property type="entry name" value="Cytosolic phospholipase A2 catalytic domain"/>
    <property type="match status" value="1"/>
</dbReference>
<accession>A0A011N4C4</accession>
<dbReference type="STRING" id="1454001.AW08_00239"/>
<evidence type="ECO:0000256" key="1">
    <source>
        <dbReference type="ARBA" id="ARBA00023098"/>
    </source>
</evidence>
<feature type="short sequence motif" description="GXSXG" evidence="2">
    <location>
        <begin position="112"/>
        <end position="116"/>
    </location>
</feature>
<dbReference type="PROSITE" id="PS51635">
    <property type="entry name" value="PNPLA"/>
    <property type="match status" value="1"/>
</dbReference>
<feature type="active site" description="Proton acceptor" evidence="2">
    <location>
        <position position="262"/>
    </location>
</feature>
<dbReference type="SUPFAM" id="SSF52151">
    <property type="entry name" value="FabD/lysophospholipase-like"/>
    <property type="match status" value="1"/>
</dbReference>
<comment type="caution">
    <text evidence="5">The sequence shown here is derived from an EMBL/GenBank/DDBJ whole genome shotgun (WGS) entry which is preliminary data.</text>
</comment>
<keyword evidence="2" id="KW-0442">Lipid degradation</keyword>
<dbReference type="InterPro" id="IPR016035">
    <property type="entry name" value="Acyl_Trfase/lysoPLipase"/>
</dbReference>
<evidence type="ECO:0000313" key="5">
    <source>
        <dbReference type="EMBL" id="EXI69746.1"/>
    </source>
</evidence>
<dbReference type="GO" id="GO:0016787">
    <property type="term" value="F:hydrolase activity"/>
    <property type="evidence" value="ECO:0007669"/>
    <property type="project" value="UniProtKB-UniRule"/>
</dbReference>
<keyword evidence="2" id="KW-0378">Hydrolase</keyword>
<dbReference type="EMBL" id="JFAX01000001">
    <property type="protein sequence ID" value="EXI69746.1"/>
    <property type="molecule type" value="Genomic_DNA"/>
</dbReference>
<feature type="active site" description="Nucleophile" evidence="2">
    <location>
        <position position="114"/>
    </location>
</feature>
<evidence type="ECO:0000256" key="3">
    <source>
        <dbReference type="SAM" id="SignalP"/>
    </source>
</evidence>
<sequence>MRCTLLAVALAFVGCGSLPRNGVPTELMSNAVIPGMPDVRAASGLRSPVMESDMVQSFAQESASEFPVTTDGSVLHPHLALSGGGANGAFGAGFLNGWSSTGKRPTFKVVTGVSTGALMAPFAFLGQSRDAALREFYTTTRSRDIFALGAFLATVRKLLFGESIADTSPLIALIERHVDDALLREIALAHQGGRRLYIGSVDLDSQRFIIWNMGLIASSGHPDALPLFRRVMLASAAIPIAFSPVLFEVEAGGQRHDEMHVDGGVAAQVFNIGGLLSARELRRQAGYGALREDIYVIHNGQLAADAATTRRSVPDIARRTLQAAGKSAVVGDLFRIYALALREHSGYHWITIPEGINLAGNETFDPSVMQQLYDLGYAIARSGPPWNVLPPGVSGETGAMRDGAVQ</sequence>
<keyword evidence="3" id="KW-0732">Signal</keyword>
<keyword evidence="6" id="KW-1185">Reference proteome</keyword>
<dbReference type="PATRIC" id="fig|1454001.3.peg.75"/>
<dbReference type="PROSITE" id="PS51257">
    <property type="entry name" value="PROKAR_LIPOPROTEIN"/>
    <property type="match status" value="1"/>
</dbReference>
<feature type="domain" description="PNPLA" evidence="4">
    <location>
        <begin position="79"/>
        <end position="278"/>
    </location>
</feature>
<protein>
    <submittedName>
        <fullName evidence="5">Patatin</fullName>
    </submittedName>
</protein>